<evidence type="ECO:0000259" key="2">
    <source>
        <dbReference type="Pfam" id="PF04937"/>
    </source>
</evidence>
<keyword evidence="1" id="KW-0472">Membrane</keyword>
<gene>
    <name evidence="4" type="primary">VvCHDp000001_420</name>
    <name evidence="4" type="ORF">CK203_051947</name>
</gene>
<accession>A0A438GTN2</accession>
<organism evidence="4 5">
    <name type="scientific">Vitis vinifera</name>
    <name type="common">Grape</name>
    <dbReference type="NCBI Taxonomy" id="29760"/>
    <lineage>
        <taxon>Eukaryota</taxon>
        <taxon>Viridiplantae</taxon>
        <taxon>Streptophyta</taxon>
        <taxon>Embryophyta</taxon>
        <taxon>Tracheophyta</taxon>
        <taxon>Spermatophyta</taxon>
        <taxon>Magnoliopsida</taxon>
        <taxon>eudicotyledons</taxon>
        <taxon>Gunneridae</taxon>
        <taxon>Pentapetalae</taxon>
        <taxon>rosids</taxon>
        <taxon>Vitales</taxon>
        <taxon>Vitaceae</taxon>
        <taxon>Viteae</taxon>
        <taxon>Vitis</taxon>
    </lineage>
</organism>
<feature type="transmembrane region" description="Helical" evidence="1">
    <location>
        <begin position="195"/>
        <end position="219"/>
    </location>
</feature>
<evidence type="ECO:0000256" key="1">
    <source>
        <dbReference type="SAM" id="Phobius"/>
    </source>
</evidence>
<dbReference type="InterPro" id="IPR026960">
    <property type="entry name" value="RVT-Znf"/>
</dbReference>
<sequence length="520" mass="59849">MCQSIGSYGHGFKPPPMHEFSTWIFKGNVKITEIIVYEVILASNVVKDVNLLFKYLDDIVDEVGEEHVVRLVTINVLAYKMVGQKLMERRQHIYWSLCIAHCLNVMLEKIGELSQNRNALLKARKISTNGVRERYGVGVWKAIRNGWEDFKVRACFRVGFGNMVKFYKDRWCRDLSLRDAFPNLFSIASFKDTRVVAIILGFIAVLVIILSFTIINIAVSGLRINLEKSELIPVGRVENIDDLALDFGCRVGSLPSTYLGLPLGTPFKSVSVWDGVEEHFRKRLAMWKRQYLSKGGRATLIRSTLSNLPIYFMSLLRLPSSVRRRLEQIQRDFLWGGGNLERKPHLVRWERWGLVLSGSERDTWRGALKRNKDGRGVGGGGGRNFLERLHRRRVLEDVEDMVVWNKSKSGKYSAKSLYRALEADYPVLFPSSCIWNVWVQPKISFFAWEAAWGKALTLDLVQKRGWSLANRCFMCLENEETIDHLLLHCSKTRRTLWELLFTLVGVSWVMPSSVRETLLR</sequence>
<dbReference type="PANTHER" id="PTHR33116">
    <property type="entry name" value="REVERSE TRANSCRIPTASE ZINC-BINDING DOMAIN-CONTAINING PROTEIN-RELATED-RELATED"/>
    <property type="match status" value="1"/>
</dbReference>
<dbReference type="Proteomes" id="UP000288805">
    <property type="component" value="Unassembled WGS sequence"/>
</dbReference>
<dbReference type="PANTHER" id="PTHR33116:SF78">
    <property type="entry name" value="OS12G0587133 PROTEIN"/>
    <property type="match status" value="1"/>
</dbReference>
<keyword evidence="1" id="KW-0812">Transmembrane</keyword>
<feature type="domain" description="Reverse transcriptase zinc-binding" evidence="3">
    <location>
        <begin position="412"/>
        <end position="494"/>
    </location>
</feature>
<name>A0A438GTN2_VITVI</name>
<dbReference type="AlphaFoldDB" id="A0A438GTN2"/>
<evidence type="ECO:0000259" key="3">
    <source>
        <dbReference type="Pfam" id="PF13966"/>
    </source>
</evidence>
<keyword evidence="1" id="KW-1133">Transmembrane helix</keyword>
<dbReference type="Pfam" id="PF13966">
    <property type="entry name" value="zf-RVT"/>
    <property type="match status" value="1"/>
</dbReference>
<evidence type="ECO:0000313" key="5">
    <source>
        <dbReference type="Proteomes" id="UP000288805"/>
    </source>
</evidence>
<feature type="domain" description="DUF659" evidence="2">
    <location>
        <begin position="42"/>
        <end position="126"/>
    </location>
</feature>
<reference evidence="4 5" key="1">
    <citation type="journal article" date="2018" name="PLoS Genet.">
        <title>Population sequencing reveals clonal diversity and ancestral inbreeding in the grapevine cultivar Chardonnay.</title>
        <authorList>
            <person name="Roach M.J."/>
            <person name="Johnson D.L."/>
            <person name="Bohlmann J."/>
            <person name="van Vuuren H.J."/>
            <person name="Jones S.J."/>
            <person name="Pretorius I.S."/>
            <person name="Schmidt S.A."/>
            <person name="Borneman A.R."/>
        </authorList>
    </citation>
    <scope>NUCLEOTIDE SEQUENCE [LARGE SCALE GENOMIC DNA]</scope>
    <source>
        <strain evidence="5">cv. Chardonnay</strain>
        <tissue evidence="4">Leaf</tissue>
    </source>
</reference>
<evidence type="ECO:0000313" key="4">
    <source>
        <dbReference type="EMBL" id="RVW75528.1"/>
    </source>
</evidence>
<protein>
    <submittedName>
        <fullName evidence="4">Putative ribonuclease H protein</fullName>
    </submittedName>
</protein>
<dbReference type="EMBL" id="QGNW01000347">
    <property type="protein sequence ID" value="RVW75528.1"/>
    <property type="molecule type" value="Genomic_DNA"/>
</dbReference>
<proteinExistence type="predicted"/>
<dbReference type="Pfam" id="PF04937">
    <property type="entry name" value="DUF659"/>
    <property type="match status" value="1"/>
</dbReference>
<comment type="caution">
    <text evidence="4">The sequence shown here is derived from an EMBL/GenBank/DDBJ whole genome shotgun (WGS) entry which is preliminary data.</text>
</comment>
<dbReference type="InterPro" id="IPR007021">
    <property type="entry name" value="DUF659"/>
</dbReference>